<evidence type="ECO:0000256" key="3">
    <source>
        <dbReference type="ARBA" id="ARBA00023004"/>
    </source>
</evidence>
<dbReference type="GO" id="GO:0046872">
    <property type="term" value="F:metal ion binding"/>
    <property type="evidence" value="ECO:0007669"/>
    <property type="project" value="UniProtKB-KW"/>
</dbReference>
<dbReference type="PANTHER" id="PTHR21496">
    <property type="entry name" value="FERREDOXIN-RELATED"/>
    <property type="match status" value="1"/>
</dbReference>
<evidence type="ECO:0000259" key="5">
    <source>
        <dbReference type="PROSITE" id="PS51296"/>
    </source>
</evidence>
<keyword evidence="1" id="KW-0001">2Fe-2S</keyword>
<dbReference type="EMBL" id="NOXU01000029">
    <property type="protein sequence ID" value="OYQ34298.1"/>
    <property type="molecule type" value="Genomic_DNA"/>
</dbReference>
<reference evidence="6 7" key="1">
    <citation type="submission" date="2017-07" db="EMBL/GenBank/DDBJ databases">
        <title>Niveispirillum cyanobacteriorum sp. nov., isolated from cyanobacterial aggregates in a eutrophic lake.</title>
        <authorList>
            <person name="Cai H."/>
        </authorList>
    </citation>
    <scope>NUCLEOTIDE SEQUENCE [LARGE SCALE GENOMIC DNA]</scope>
    <source>
        <strain evidence="7">TH1-14</strain>
    </source>
</reference>
<dbReference type="PANTHER" id="PTHR21496:SF23">
    <property type="entry name" value="3-PHENYLPROPIONATE_CINNAMIC ACID DIOXYGENASE FERREDOXIN SUBUNIT"/>
    <property type="match status" value="1"/>
</dbReference>
<gene>
    <name evidence="6" type="ORF">CHU95_12755</name>
</gene>
<dbReference type="Proteomes" id="UP000216998">
    <property type="component" value="Unassembled WGS sequence"/>
</dbReference>
<evidence type="ECO:0000256" key="4">
    <source>
        <dbReference type="ARBA" id="ARBA00023014"/>
    </source>
</evidence>
<comment type="caution">
    <text evidence="6">The sequence shown here is derived from an EMBL/GenBank/DDBJ whole genome shotgun (WGS) entry which is preliminary data.</text>
</comment>
<accession>A0A255YYM8</accession>
<protein>
    <recommendedName>
        <fullName evidence="5">Rieske domain-containing protein</fullName>
    </recommendedName>
</protein>
<dbReference type="Gene3D" id="2.102.10.10">
    <property type="entry name" value="Rieske [2Fe-2S] iron-sulphur domain"/>
    <property type="match status" value="1"/>
</dbReference>
<dbReference type="PROSITE" id="PS51296">
    <property type="entry name" value="RIESKE"/>
    <property type="match status" value="1"/>
</dbReference>
<dbReference type="SUPFAM" id="SSF50022">
    <property type="entry name" value="ISP domain"/>
    <property type="match status" value="1"/>
</dbReference>
<evidence type="ECO:0000256" key="1">
    <source>
        <dbReference type="ARBA" id="ARBA00022714"/>
    </source>
</evidence>
<keyword evidence="7" id="KW-1185">Reference proteome</keyword>
<keyword evidence="4" id="KW-0411">Iron-sulfur</keyword>
<proteinExistence type="predicted"/>
<keyword evidence="2" id="KW-0479">Metal-binding</keyword>
<keyword evidence="3" id="KW-0408">Iron</keyword>
<dbReference type="Pfam" id="PF00355">
    <property type="entry name" value="Rieske"/>
    <property type="match status" value="1"/>
</dbReference>
<organism evidence="6 7">
    <name type="scientific">Niveispirillum lacus</name>
    <dbReference type="NCBI Taxonomy" id="1981099"/>
    <lineage>
        <taxon>Bacteria</taxon>
        <taxon>Pseudomonadati</taxon>
        <taxon>Pseudomonadota</taxon>
        <taxon>Alphaproteobacteria</taxon>
        <taxon>Rhodospirillales</taxon>
        <taxon>Azospirillaceae</taxon>
        <taxon>Niveispirillum</taxon>
    </lineage>
</organism>
<dbReference type="OrthoDB" id="9800167at2"/>
<sequence>MIFALTDDSMISNHHPVNPLFLADFVQGARMSGENSAEKLTYHDLISIDELPTGEKRLLMLAGEEVLLCRVPAGVFALRNRCPHAESPLHEGRLRQNSISCPLHGARFDLVSGRALGGTGYRPLTCFPVKVEGGRVLLGMKG</sequence>
<evidence type="ECO:0000256" key="2">
    <source>
        <dbReference type="ARBA" id="ARBA00022723"/>
    </source>
</evidence>
<dbReference type="InterPro" id="IPR036922">
    <property type="entry name" value="Rieske_2Fe-2S_sf"/>
</dbReference>
<feature type="domain" description="Rieske" evidence="5">
    <location>
        <begin position="43"/>
        <end position="138"/>
    </location>
</feature>
<evidence type="ECO:0000313" key="6">
    <source>
        <dbReference type="EMBL" id="OYQ34298.1"/>
    </source>
</evidence>
<dbReference type="AlphaFoldDB" id="A0A255YYM8"/>
<name>A0A255YYM8_9PROT</name>
<dbReference type="InterPro" id="IPR017941">
    <property type="entry name" value="Rieske_2Fe-2S"/>
</dbReference>
<evidence type="ECO:0000313" key="7">
    <source>
        <dbReference type="Proteomes" id="UP000216998"/>
    </source>
</evidence>
<dbReference type="GO" id="GO:0051537">
    <property type="term" value="F:2 iron, 2 sulfur cluster binding"/>
    <property type="evidence" value="ECO:0007669"/>
    <property type="project" value="UniProtKB-KW"/>
</dbReference>